<dbReference type="Proteomes" id="UP000515349">
    <property type="component" value="Chromosome"/>
</dbReference>
<reference evidence="4 5" key="1">
    <citation type="submission" date="2020-07" db="EMBL/GenBank/DDBJ databases">
        <title>Chryseobacterium sp.cx-624.</title>
        <authorList>
            <person name="Yang C."/>
        </authorList>
    </citation>
    <scope>NUCLEOTIDE SEQUENCE [LARGE SCALE GENOMIC DNA]</scope>
    <source>
        <strain evidence="5">cx-624</strain>
        <strain evidence="4">Cx-624</strain>
    </source>
</reference>
<dbReference type="RefSeq" id="WP_181887963.1">
    <property type="nucleotide sequence ID" value="NZ_CP059472.1"/>
</dbReference>
<dbReference type="CDD" id="cd00093">
    <property type="entry name" value="HTH_XRE"/>
    <property type="match status" value="1"/>
</dbReference>
<dbReference type="KEGG" id="cbau:H1R16_05675"/>
<evidence type="ECO:0000259" key="2">
    <source>
        <dbReference type="PROSITE" id="PS50943"/>
    </source>
</evidence>
<keyword evidence="1" id="KW-0238">DNA-binding</keyword>
<dbReference type="PROSITE" id="PS50943">
    <property type="entry name" value="HTH_CROC1"/>
    <property type="match status" value="1"/>
</dbReference>
<evidence type="ECO:0000313" key="3">
    <source>
        <dbReference type="EMBL" id="MBA5247866.1"/>
    </source>
</evidence>
<name>A0A7D7QV47_9FLAO</name>
<feature type="domain" description="HTH cro/C1-type" evidence="2">
    <location>
        <begin position="8"/>
        <end position="62"/>
    </location>
</feature>
<dbReference type="SUPFAM" id="SSF51306">
    <property type="entry name" value="LexA/Signal peptidase"/>
    <property type="match status" value="1"/>
</dbReference>
<dbReference type="Proteomes" id="UP000539710">
    <property type="component" value="Unassembled WGS sequence"/>
</dbReference>
<dbReference type="InterPro" id="IPR036286">
    <property type="entry name" value="LexA/Signal_pep-like_sf"/>
</dbReference>
<evidence type="ECO:0000313" key="6">
    <source>
        <dbReference type="Proteomes" id="UP000539710"/>
    </source>
</evidence>
<evidence type="ECO:0000313" key="5">
    <source>
        <dbReference type="Proteomes" id="UP000515349"/>
    </source>
</evidence>
<dbReference type="PANTHER" id="PTHR46558">
    <property type="entry name" value="TRACRIPTIONAL REGULATORY PROTEIN-RELATED-RELATED"/>
    <property type="match status" value="1"/>
</dbReference>
<protein>
    <submittedName>
        <fullName evidence="4">Helix-turn-helix domain-containing protein</fullName>
    </submittedName>
</protein>
<dbReference type="SUPFAM" id="SSF47413">
    <property type="entry name" value="lambda repressor-like DNA-binding domains"/>
    <property type="match status" value="1"/>
</dbReference>
<dbReference type="Pfam" id="PF00717">
    <property type="entry name" value="Peptidase_S24"/>
    <property type="match status" value="1"/>
</dbReference>
<gene>
    <name evidence="4" type="ORF">H1R16_05675</name>
    <name evidence="3" type="ORF">H2507_11885</name>
</gene>
<dbReference type="CDD" id="cd06529">
    <property type="entry name" value="S24_LexA-like"/>
    <property type="match status" value="1"/>
</dbReference>
<dbReference type="InterPro" id="IPR010982">
    <property type="entry name" value="Lambda_DNA-bd_dom_sf"/>
</dbReference>
<organism evidence="4 5">
    <name type="scientific">Marnyiella aurantia</name>
    <dbReference type="NCBI Taxonomy" id="2758037"/>
    <lineage>
        <taxon>Bacteria</taxon>
        <taxon>Pseudomonadati</taxon>
        <taxon>Bacteroidota</taxon>
        <taxon>Flavobacteriia</taxon>
        <taxon>Flavobacteriales</taxon>
        <taxon>Weeksellaceae</taxon>
        <taxon>Marnyiella</taxon>
    </lineage>
</organism>
<accession>A0A7D7QV47</accession>
<evidence type="ECO:0000256" key="1">
    <source>
        <dbReference type="ARBA" id="ARBA00023125"/>
    </source>
</evidence>
<keyword evidence="6" id="KW-1185">Reference proteome</keyword>
<reference evidence="3" key="3">
    <citation type="submission" date="2020-07" db="EMBL/GenBank/DDBJ databases">
        <authorList>
            <person name="Yang C."/>
        </authorList>
    </citation>
    <scope>NUCLEOTIDE SEQUENCE</scope>
    <source>
        <strain evidence="3">Cx-624</strain>
    </source>
</reference>
<sequence>MSILSENIRYLRGQLNLSQQALADSLKLTRGRYAKYEDGANEPPIEVLIGMSKYFKISLDLLLTVDLAKYPIDRILTLADNRIILPITVDAKGENKIEIIPQKASMGYLNGYSDPEYIENLQSLSLPFLRNGKYRAFPTEGDSMPPYNDGTYVVGKYVENIADLKKGKTYIFITRNEGITYKRFQKTSSESISVIPDNDFYEPYDIPKSQILEIWEYACSINTEELGGSGLDMNSIKDMFISLKKEINELKRVNGLEKLGK</sequence>
<dbReference type="InterPro" id="IPR039418">
    <property type="entry name" value="LexA-like"/>
</dbReference>
<dbReference type="AlphaFoldDB" id="A0A7D7QV47"/>
<dbReference type="InterPro" id="IPR001387">
    <property type="entry name" value="Cro/C1-type_HTH"/>
</dbReference>
<dbReference type="Gene3D" id="2.10.109.10">
    <property type="entry name" value="Umud Fragment, subunit A"/>
    <property type="match status" value="1"/>
</dbReference>
<dbReference type="EMBL" id="JACEUX010000005">
    <property type="protein sequence ID" value="MBA5247866.1"/>
    <property type="molecule type" value="Genomic_DNA"/>
</dbReference>
<dbReference type="PANTHER" id="PTHR46558:SF11">
    <property type="entry name" value="HTH-TYPE TRANSCRIPTIONAL REGULATOR XRE"/>
    <property type="match status" value="1"/>
</dbReference>
<proteinExistence type="predicted"/>
<dbReference type="Pfam" id="PF01381">
    <property type="entry name" value="HTH_3"/>
    <property type="match status" value="1"/>
</dbReference>
<evidence type="ECO:0000313" key="4">
    <source>
        <dbReference type="EMBL" id="QMS99487.1"/>
    </source>
</evidence>
<dbReference type="Gene3D" id="1.10.260.40">
    <property type="entry name" value="lambda repressor-like DNA-binding domains"/>
    <property type="match status" value="1"/>
</dbReference>
<dbReference type="GO" id="GO:0003677">
    <property type="term" value="F:DNA binding"/>
    <property type="evidence" value="ECO:0007669"/>
    <property type="project" value="UniProtKB-KW"/>
</dbReference>
<reference evidence="6" key="2">
    <citation type="submission" date="2020-07" db="EMBL/GenBank/DDBJ databases">
        <title>Flavobacterium sp. xlx-214.</title>
        <authorList>
            <person name="Yang C."/>
        </authorList>
    </citation>
    <scope>NUCLEOTIDE SEQUENCE [LARGE SCALE GENOMIC DNA]</scope>
    <source>
        <strain evidence="6">CX-624</strain>
    </source>
</reference>
<dbReference type="SMART" id="SM00530">
    <property type="entry name" value="HTH_XRE"/>
    <property type="match status" value="1"/>
</dbReference>
<dbReference type="EMBL" id="CP059472">
    <property type="protein sequence ID" value="QMS99487.1"/>
    <property type="molecule type" value="Genomic_DNA"/>
</dbReference>
<dbReference type="InterPro" id="IPR015927">
    <property type="entry name" value="Peptidase_S24_S26A/B/C"/>
</dbReference>